<sequence>MTKGGPDVNAPLLVNGWSIYAHPVFLDQLEGLIEEVEARRQRDPKTWQKKNCTKRLAAIFKLVCENIPADPAAPAFRQGDTLGEQRKHWFRAKFFQQYRLFYRFDSSAKVIVLAWVNDERSLRAYGRRTDAYATFKGMLDSGNPPDDFDTLMKEAALAAARFEDDLETLPGR</sequence>
<evidence type="ECO:0000313" key="1">
    <source>
        <dbReference type="EMBL" id="MBB3713044.1"/>
    </source>
</evidence>
<name>A0ABR6HR60_9RHOB</name>
<dbReference type="InterPro" id="IPR021679">
    <property type="entry name" value="Toxin_endonuclease_YhaV"/>
</dbReference>
<dbReference type="Pfam" id="PF11663">
    <property type="entry name" value="Toxin_YhaV"/>
    <property type="match status" value="1"/>
</dbReference>
<organism evidence="1 2">
    <name type="scientific">Limimaricola variabilis</name>
    <dbReference type="NCBI Taxonomy" id="1492771"/>
    <lineage>
        <taxon>Bacteria</taxon>
        <taxon>Pseudomonadati</taxon>
        <taxon>Pseudomonadota</taxon>
        <taxon>Alphaproteobacteria</taxon>
        <taxon>Rhodobacterales</taxon>
        <taxon>Paracoccaceae</taxon>
        <taxon>Limimaricola</taxon>
    </lineage>
</organism>
<keyword evidence="1" id="KW-0378">Hydrolase</keyword>
<dbReference type="RefSeq" id="WP_183474499.1">
    <property type="nucleotide sequence ID" value="NZ_JACIBX010000010.1"/>
</dbReference>
<proteinExistence type="predicted"/>
<reference evidence="1 2" key="1">
    <citation type="submission" date="2020-08" db="EMBL/GenBank/DDBJ databases">
        <title>Genomic Encyclopedia of Type Strains, Phase III (KMG-III): the genomes of soil and plant-associated and newly described type strains.</title>
        <authorList>
            <person name="Whitman W."/>
        </authorList>
    </citation>
    <scope>NUCLEOTIDE SEQUENCE [LARGE SCALE GENOMIC DNA]</scope>
    <source>
        <strain evidence="1 2">CECT 8572</strain>
    </source>
</reference>
<dbReference type="EC" id="3.1.-.-" evidence="1"/>
<keyword evidence="2" id="KW-1185">Reference proteome</keyword>
<evidence type="ECO:0000313" key="2">
    <source>
        <dbReference type="Proteomes" id="UP000576152"/>
    </source>
</evidence>
<comment type="caution">
    <text evidence="1">The sequence shown here is derived from an EMBL/GenBank/DDBJ whole genome shotgun (WGS) entry which is preliminary data.</text>
</comment>
<dbReference type="EMBL" id="JACIBX010000010">
    <property type="protein sequence ID" value="MBB3713044.1"/>
    <property type="molecule type" value="Genomic_DNA"/>
</dbReference>
<accession>A0ABR6HR60</accession>
<gene>
    <name evidence="1" type="ORF">FHS00_002645</name>
</gene>
<protein>
    <submittedName>
        <fullName evidence="1">Toxin YhaV</fullName>
        <ecNumber evidence="1">3.1.-.-</ecNumber>
    </submittedName>
</protein>
<dbReference type="GO" id="GO:0016787">
    <property type="term" value="F:hydrolase activity"/>
    <property type="evidence" value="ECO:0007669"/>
    <property type="project" value="UniProtKB-KW"/>
</dbReference>
<dbReference type="Proteomes" id="UP000576152">
    <property type="component" value="Unassembled WGS sequence"/>
</dbReference>